<dbReference type="EMBL" id="AMCI01005273">
    <property type="protein sequence ID" value="EJW96464.1"/>
    <property type="molecule type" value="Genomic_DNA"/>
</dbReference>
<organism evidence="1">
    <name type="scientific">gut metagenome</name>
    <dbReference type="NCBI Taxonomy" id="749906"/>
    <lineage>
        <taxon>unclassified sequences</taxon>
        <taxon>metagenomes</taxon>
        <taxon>organismal metagenomes</taxon>
    </lineage>
</organism>
<sequence length="20" mass="2248">MALQNNKYGIKFSFDADGDI</sequence>
<feature type="non-terminal residue" evidence="1">
    <location>
        <position position="20"/>
    </location>
</feature>
<accession>J9GAL4</accession>
<comment type="caution">
    <text evidence="1">The sequence shown here is derived from an EMBL/GenBank/DDBJ whole genome shotgun (WGS) entry which is preliminary data.</text>
</comment>
<gene>
    <name evidence="1" type="ORF">EVA_15428</name>
</gene>
<dbReference type="AlphaFoldDB" id="J9GAL4"/>
<reference evidence="1" key="1">
    <citation type="journal article" date="2012" name="PLoS ONE">
        <title>Gene sets for utilization of primary and secondary nutrition supplies in the distal gut of endangered iberian lynx.</title>
        <authorList>
            <person name="Alcaide M."/>
            <person name="Messina E."/>
            <person name="Richter M."/>
            <person name="Bargiela R."/>
            <person name="Peplies J."/>
            <person name="Huws S.A."/>
            <person name="Newbold C.J."/>
            <person name="Golyshin P.N."/>
            <person name="Simon M.A."/>
            <person name="Lopez G."/>
            <person name="Yakimov M.M."/>
            <person name="Ferrer M."/>
        </authorList>
    </citation>
    <scope>NUCLEOTIDE SEQUENCE</scope>
</reference>
<proteinExistence type="predicted"/>
<protein>
    <submittedName>
        <fullName evidence="1">Uncharacterized protein</fullName>
    </submittedName>
</protein>
<name>J9GAL4_9ZZZZ</name>
<evidence type="ECO:0000313" key="1">
    <source>
        <dbReference type="EMBL" id="EJW96464.1"/>
    </source>
</evidence>